<dbReference type="Proteomes" id="UP000007174">
    <property type="component" value="Unassembled WGS sequence"/>
</dbReference>
<name>H1VKV7_COLHI</name>
<sequence length="63" mass="7346">SIILQIRLASAMPLALQNNRREQAYLRLPKQCPCSMRLTARPLFFDASATLSLWVPRRKYLRT</sequence>
<evidence type="ECO:0000313" key="2">
    <source>
        <dbReference type="Proteomes" id="UP000007174"/>
    </source>
</evidence>
<organism evidence="1 2">
    <name type="scientific">Colletotrichum higginsianum (strain IMI 349063)</name>
    <name type="common">Crucifer anthracnose fungus</name>
    <dbReference type="NCBI Taxonomy" id="759273"/>
    <lineage>
        <taxon>Eukaryota</taxon>
        <taxon>Fungi</taxon>
        <taxon>Dikarya</taxon>
        <taxon>Ascomycota</taxon>
        <taxon>Pezizomycotina</taxon>
        <taxon>Sordariomycetes</taxon>
        <taxon>Hypocreomycetidae</taxon>
        <taxon>Glomerellales</taxon>
        <taxon>Glomerellaceae</taxon>
        <taxon>Colletotrichum</taxon>
        <taxon>Colletotrichum destructivum species complex</taxon>
    </lineage>
</organism>
<gene>
    <name evidence="1" type="ORF">CH063_00373</name>
</gene>
<reference evidence="2" key="1">
    <citation type="journal article" date="2012" name="Nat. Genet.">
        <title>Lifestyle transitions in plant pathogenic Colletotrichum fungi deciphered by genome and transcriptome analyses.</title>
        <authorList>
            <person name="O'Connell R.J."/>
            <person name="Thon M.R."/>
            <person name="Hacquard S."/>
            <person name="Amyotte S.G."/>
            <person name="Kleemann J."/>
            <person name="Torres M.F."/>
            <person name="Damm U."/>
            <person name="Buiate E.A."/>
            <person name="Epstein L."/>
            <person name="Alkan N."/>
            <person name="Altmueller J."/>
            <person name="Alvarado-Balderrama L."/>
            <person name="Bauser C.A."/>
            <person name="Becker C."/>
            <person name="Birren B.W."/>
            <person name="Chen Z."/>
            <person name="Choi J."/>
            <person name="Crouch J.A."/>
            <person name="Duvick J.P."/>
            <person name="Farman M.A."/>
            <person name="Gan P."/>
            <person name="Heiman D."/>
            <person name="Henrissat B."/>
            <person name="Howard R.J."/>
            <person name="Kabbage M."/>
            <person name="Koch C."/>
            <person name="Kracher B."/>
            <person name="Kubo Y."/>
            <person name="Law A.D."/>
            <person name="Lebrun M.-H."/>
            <person name="Lee Y.-H."/>
            <person name="Miyara I."/>
            <person name="Moore N."/>
            <person name="Neumann U."/>
            <person name="Nordstroem K."/>
            <person name="Panaccione D.G."/>
            <person name="Panstruga R."/>
            <person name="Place M."/>
            <person name="Proctor R.H."/>
            <person name="Prusky D."/>
            <person name="Rech G."/>
            <person name="Reinhardt R."/>
            <person name="Rollins J.A."/>
            <person name="Rounsley S."/>
            <person name="Schardl C.L."/>
            <person name="Schwartz D.C."/>
            <person name="Shenoy N."/>
            <person name="Shirasu K."/>
            <person name="Sikhakolli U.R."/>
            <person name="Stueber K."/>
            <person name="Sukno S.A."/>
            <person name="Sweigard J.A."/>
            <person name="Takano Y."/>
            <person name="Takahara H."/>
            <person name="Trail F."/>
            <person name="van der Does H.C."/>
            <person name="Voll L.M."/>
            <person name="Will I."/>
            <person name="Young S."/>
            <person name="Zeng Q."/>
            <person name="Zhang J."/>
            <person name="Zhou S."/>
            <person name="Dickman M.B."/>
            <person name="Schulze-Lefert P."/>
            <person name="Ver Loren van Themaat E."/>
            <person name="Ma L.-J."/>
            <person name="Vaillancourt L.J."/>
        </authorList>
    </citation>
    <scope>NUCLEOTIDE SEQUENCE [LARGE SCALE GENOMIC DNA]</scope>
    <source>
        <strain evidence="2">IMI 349063</strain>
    </source>
</reference>
<proteinExistence type="predicted"/>
<dbReference type="EMBL" id="CACQ02004346">
    <property type="protein sequence ID" value="CCF40860.1"/>
    <property type="molecule type" value="Genomic_DNA"/>
</dbReference>
<dbReference type="AlphaFoldDB" id="H1VKV7"/>
<feature type="non-terminal residue" evidence="1">
    <location>
        <position position="1"/>
    </location>
</feature>
<protein>
    <submittedName>
        <fullName evidence="1">Uncharacterized protein</fullName>
    </submittedName>
</protein>
<evidence type="ECO:0000313" key="1">
    <source>
        <dbReference type="EMBL" id="CCF40860.1"/>
    </source>
</evidence>
<accession>H1VKV7</accession>
<dbReference type="HOGENOM" id="CLU_2891962_0_0_1"/>